<keyword evidence="3" id="KW-0812">Transmembrane</keyword>
<evidence type="ECO:0000313" key="4">
    <source>
        <dbReference type="EMBL" id="BBG98302.1"/>
    </source>
</evidence>
<dbReference type="EMBL" id="AP019298">
    <property type="protein sequence ID" value="BBG98302.1"/>
    <property type="molecule type" value="Genomic_DNA"/>
</dbReference>
<feature type="coiled-coil region" evidence="1">
    <location>
        <begin position="657"/>
        <end position="793"/>
    </location>
</feature>
<keyword evidence="3" id="KW-0472">Membrane</keyword>
<feature type="region of interest" description="Disordered" evidence="2">
    <location>
        <begin position="138"/>
        <end position="188"/>
    </location>
</feature>
<gene>
    <name evidence="4" type="ORF">Prudu_007668</name>
</gene>
<feature type="region of interest" description="Disordered" evidence="2">
    <location>
        <begin position="287"/>
        <end position="313"/>
    </location>
</feature>
<feature type="compositionally biased region" description="Basic and acidic residues" evidence="2">
    <location>
        <begin position="43"/>
        <end position="54"/>
    </location>
</feature>
<sequence length="929" mass="102180">MATLRLALNYGNCTKTSPILLRMRLGKLDHRARVLCVAQDRERPGNGLEPRRDGSSWVGSNSTADGFKGWSDSDNGEDALDSQRRKWFGGTVGAGVAGAVLYSMYLVFCYVLKHMWLCSGPEQKMEPLTTQQEMSLTYDDQNDRSTEDVDDQSNMKHDASSSPEGRTGTFEDSSSSTEIDESLSEISVGNDNDIRDLSVQDFKNTSRDTDAINNASIQEDSPHESTSDDKLLEPEISTRQFNLPEPENGNDSFVAYGLEDVDSSLTVGTGDLASVLKENLVSVEPTNLPAHDANPSNLSFESQDGIPETSEQNEPIGLDVSVTSQSNTILEPQISSEDSIGTVASSSTKENLDLSTLQGLAEGISSSLEGNIISESESSKSKSQLPNAGNSFSSAGIPAPTVVSAALQVLPGKVLVPAVVDQVQGQALAALQVLKVIEAEVQPGDLCTRREYARWLVSASSALSRNSISKVYPAMYIENVTELAFDDITPEDPDFSSIQGLAEAGLISSKLSRNDMLSSLDEDESPFYFSPESPLSRQDLVSWKMALEKRNLPKADKEVLYQISGFIDTDKIHPDACPALVADLSGEQGYTRLFQPAKPVTKAQAAIALATGEYSDLVSEELARIEAESIAENAVDAHNALVAEVEKDVNASFQKDLSIEREKIDAVEKMAEEARRELERLRSEREEDNVALMKERAAVESEMEVLSRLRHEVEEQLESLLSNKVEISYEKERISKLRKEAENESQEIARLQYDLEVERKALSMARAWAEDEAKKAREQAKVLEEARDRWERQGIKVVVDNDLREEALAEVTWLDAGKQFSVEGTVSRAENLMDKLKAMAINIKGKSRDIIDKIIQKIALLVFNLREWIPRAGKEAGELKDAAISKASRSAQELQQSTLEFSLALKEGAKRVAEDCRGGVEKLTQKFKT</sequence>
<reference evidence="4" key="1">
    <citation type="journal article" date="2019" name="Science">
        <title>Mutation of a bHLH transcription factor allowed almond domestication.</title>
        <authorList>
            <person name="Sanchez-Perez R."/>
            <person name="Pavan S."/>
            <person name="Mazzeo R."/>
            <person name="Moldovan C."/>
            <person name="Aiese Cigliano R."/>
            <person name="Del Cueto J."/>
            <person name="Ricciardi F."/>
            <person name="Lotti C."/>
            <person name="Ricciardi L."/>
            <person name="Dicenta F."/>
            <person name="Lopez-Marques R.L."/>
            <person name="Lindberg Moller B."/>
        </authorList>
    </citation>
    <scope>NUCLEOTIDE SEQUENCE</scope>
</reference>
<dbReference type="PANTHER" id="PTHR33740">
    <property type="entry name" value="GPI-ANCHORED ADHESIN-LIKE PROTEIN"/>
    <property type="match status" value="1"/>
</dbReference>
<accession>A0A4Y1R2J7</accession>
<evidence type="ECO:0000256" key="1">
    <source>
        <dbReference type="SAM" id="Coils"/>
    </source>
</evidence>
<keyword evidence="3" id="KW-1133">Transmembrane helix</keyword>
<feature type="compositionally biased region" description="Basic and acidic residues" evidence="2">
    <location>
        <begin position="220"/>
        <end position="232"/>
    </location>
</feature>
<evidence type="ECO:0000256" key="3">
    <source>
        <dbReference type="SAM" id="Phobius"/>
    </source>
</evidence>
<feature type="transmembrane region" description="Helical" evidence="3">
    <location>
        <begin position="87"/>
        <end position="108"/>
    </location>
</feature>
<dbReference type="AlphaFoldDB" id="A0A4Y1R2J7"/>
<keyword evidence="1" id="KW-0175">Coiled coil</keyword>
<proteinExistence type="predicted"/>
<feature type="compositionally biased region" description="Basic and acidic residues" evidence="2">
    <location>
        <begin position="141"/>
        <end position="159"/>
    </location>
</feature>
<feature type="region of interest" description="Disordered" evidence="2">
    <location>
        <begin position="43"/>
        <end position="77"/>
    </location>
</feature>
<name>A0A4Y1R2J7_PRUDU</name>
<feature type="region of interest" description="Disordered" evidence="2">
    <location>
        <begin position="205"/>
        <end position="232"/>
    </location>
</feature>
<protein>
    <submittedName>
        <fullName evidence="4">Uncharacterized protein</fullName>
    </submittedName>
</protein>
<dbReference type="PANTHER" id="PTHR33740:SF3">
    <property type="entry name" value="GPI-ANCHORED ADHESIN-LIKE PROTEIN"/>
    <property type="match status" value="1"/>
</dbReference>
<organism evidence="4">
    <name type="scientific">Prunus dulcis</name>
    <name type="common">Almond</name>
    <name type="synonym">Amygdalus dulcis</name>
    <dbReference type="NCBI Taxonomy" id="3755"/>
    <lineage>
        <taxon>Eukaryota</taxon>
        <taxon>Viridiplantae</taxon>
        <taxon>Streptophyta</taxon>
        <taxon>Embryophyta</taxon>
        <taxon>Tracheophyta</taxon>
        <taxon>Spermatophyta</taxon>
        <taxon>Magnoliopsida</taxon>
        <taxon>eudicotyledons</taxon>
        <taxon>Gunneridae</taxon>
        <taxon>Pentapetalae</taxon>
        <taxon>rosids</taxon>
        <taxon>fabids</taxon>
        <taxon>Rosales</taxon>
        <taxon>Rosaceae</taxon>
        <taxon>Amygdaloideae</taxon>
        <taxon>Amygdaleae</taxon>
        <taxon>Prunus</taxon>
    </lineage>
</organism>
<evidence type="ECO:0000256" key="2">
    <source>
        <dbReference type="SAM" id="MobiDB-lite"/>
    </source>
</evidence>